<proteinExistence type="predicted"/>
<name>A0A835I7U8_9MAGN</name>
<dbReference type="Proteomes" id="UP000631114">
    <property type="component" value="Unassembled WGS sequence"/>
</dbReference>
<keyword evidence="3" id="KW-1185">Reference proteome</keyword>
<dbReference type="EMBL" id="JADFTS010000004">
    <property type="protein sequence ID" value="KAF9611307.1"/>
    <property type="molecule type" value="Genomic_DNA"/>
</dbReference>
<dbReference type="PANTHER" id="PTHR31111">
    <property type="entry name" value="BNAA05G37150D PROTEIN-RELATED"/>
    <property type="match status" value="1"/>
</dbReference>
<dbReference type="OrthoDB" id="5314306at2759"/>
<dbReference type="Pfam" id="PF07734">
    <property type="entry name" value="FBA_1"/>
    <property type="match status" value="1"/>
</dbReference>
<sequence length="277" mass="31218">MSTIVSSLTEDLLMEVLSRLPIKYIVQFIKNELCGVVMGFGYDGVCEKYKLVRIEYFYDLDGSDFMTDFNRVEVKVYTLGSNVWRLVDDTPCCYIGNINRVAHVDGVLYWIGLRGVGVGSWKSIVSFDLRNEKFGEVSWPAFEDRSYRDLGLGVLRGSLCTFSFHLERVDIWMIKNYGVKGTWTKHFSIARSTKHLEPLFLLKSGEILLQMGLGSLLFYDPASDLTKAPSVSGIPDRFRTSTYVESLVPIASLMGMPGNSLATTISTGIKNKLHEEK</sequence>
<dbReference type="InterPro" id="IPR006527">
    <property type="entry name" value="F-box-assoc_dom_typ1"/>
</dbReference>
<dbReference type="AlphaFoldDB" id="A0A835I7U8"/>
<protein>
    <recommendedName>
        <fullName evidence="1">F-box associated beta-propeller type 1 domain-containing protein</fullName>
    </recommendedName>
</protein>
<organism evidence="2 3">
    <name type="scientific">Coptis chinensis</name>
    <dbReference type="NCBI Taxonomy" id="261450"/>
    <lineage>
        <taxon>Eukaryota</taxon>
        <taxon>Viridiplantae</taxon>
        <taxon>Streptophyta</taxon>
        <taxon>Embryophyta</taxon>
        <taxon>Tracheophyta</taxon>
        <taxon>Spermatophyta</taxon>
        <taxon>Magnoliopsida</taxon>
        <taxon>Ranunculales</taxon>
        <taxon>Ranunculaceae</taxon>
        <taxon>Coptidoideae</taxon>
        <taxon>Coptis</taxon>
    </lineage>
</organism>
<evidence type="ECO:0000313" key="2">
    <source>
        <dbReference type="EMBL" id="KAF9611307.1"/>
    </source>
</evidence>
<comment type="caution">
    <text evidence="2">The sequence shown here is derived from an EMBL/GenBank/DDBJ whole genome shotgun (WGS) entry which is preliminary data.</text>
</comment>
<gene>
    <name evidence="2" type="ORF">IFM89_029745</name>
</gene>
<dbReference type="PANTHER" id="PTHR31111:SF136">
    <property type="entry name" value="F-BOX ASSOCIATED DOMAIN-CONTAINING PROTEIN"/>
    <property type="match status" value="1"/>
</dbReference>
<accession>A0A835I7U8</accession>
<feature type="domain" description="F-box associated beta-propeller type 1" evidence="1">
    <location>
        <begin position="30"/>
        <end position="197"/>
    </location>
</feature>
<evidence type="ECO:0000259" key="1">
    <source>
        <dbReference type="Pfam" id="PF07734"/>
    </source>
</evidence>
<evidence type="ECO:0000313" key="3">
    <source>
        <dbReference type="Proteomes" id="UP000631114"/>
    </source>
</evidence>
<reference evidence="2 3" key="1">
    <citation type="submission" date="2020-10" db="EMBL/GenBank/DDBJ databases">
        <title>The Coptis chinensis genome and diversification of protoberbering-type alkaloids.</title>
        <authorList>
            <person name="Wang B."/>
            <person name="Shu S."/>
            <person name="Song C."/>
            <person name="Liu Y."/>
        </authorList>
    </citation>
    <scope>NUCLEOTIDE SEQUENCE [LARGE SCALE GENOMIC DNA]</scope>
    <source>
        <strain evidence="2">HL-2020</strain>
        <tissue evidence="2">Leaf</tissue>
    </source>
</reference>
<dbReference type="InterPro" id="IPR017451">
    <property type="entry name" value="F-box-assoc_interact_dom"/>
</dbReference>
<dbReference type="NCBIfam" id="TIGR01640">
    <property type="entry name" value="F_box_assoc_1"/>
    <property type="match status" value="1"/>
</dbReference>